<organism evidence="3 4">
    <name type="scientific">Vreelandella nanhaiensis</name>
    <dbReference type="NCBI Taxonomy" id="1258546"/>
    <lineage>
        <taxon>Bacteria</taxon>
        <taxon>Pseudomonadati</taxon>
        <taxon>Pseudomonadota</taxon>
        <taxon>Gammaproteobacteria</taxon>
        <taxon>Oceanospirillales</taxon>
        <taxon>Halomonadaceae</taxon>
        <taxon>Vreelandella</taxon>
    </lineage>
</organism>
<dbReference type="Proteomes" id="UP000287023">
    <property type="component" value="Unassembled WGS sequence"/>
</dbReference>
<dbReference type="CDD" id="cd00293">
    <property type="entry name" value="USP-like"/>
    <property type="match status" value="1"/>
</dbReference>
<dbReference type="InterPro" id="IPR006016">
    <property type="entry name" value="UspA"/>
</dbReference>
<evidence type="ECO:0000259" key="2">
    <source>
        <dbReference type="Pfam" id="PF00582"/>
    </source>
</evidence>
<feature type="domain" description="UspA" evidence="2">
    <location>
        <begin position="3"/>
        <end position="56"/>
    </location>
</feature>
<dbReference type="Pfam" id="PF00582">
    <property type="entry name" value="Usp"/>
    <property type="match status" value="1"/>
</dbReference>
<dbReference type="EMBL" id="RZHF01000008">
    <property type="protein sequence ID" value="RUR32721.1"/>
    <property type="molecule type" value="Genomic_DNA"/>
</dbReference>
<gene>
    <name evidence="3" type="ORF">ELY38_07635</name>
</gene>
<dbReference type="InterPro" id="IPR006015">
    <property type="entry name" value="Universal_stress_UspA"/>
</dbReference>
<sequence>MLTNGDPVRVILDNANVIGIDTIVMGSRGLSDFAGVVIGSFSHKISHSSKCRVITVS</sequence>
<dbReference type="InterPro" id="IPR014729">
    <property type="entry name" value="Rossmann-like_a/b/a_fold"/>
</dbReference>
<name>A0A3S0W9R4_9GAMM</name>
<protein>
    <submittedName>
        <fullName evidence="3">Universal stress protein</fullName>
    </submittedName>
</protein>
<accession>A0A3S0W9R4</accession>
<evidence type="ECO:0000313" key="3">
    <source>
        <dbReference type="EMBL" id="RUR32721.1"/>
    </source>
</evidence>
<dbReference type="AlphaFoldDB" id="A0A3S0W9R4"/>
<keyword evidence="4" id="KW-1185">Reference proteome</keyword>
<reference evidence="3 4" key="1">
    <citation type="submission" date="2018-12" db="EMBL/GenBank/DDBJ databases">
        <title>three novel Halomonas strain isolated from plants.</title>
        <authorList>
            <person name="Sun C."/>
        </authorList>
    </citation>
    <scope>NUCLEOTIDE SEQUENCE [LARGE SCALE GENOMIC DNA]</scope>
    <source>
        <strain evidence="3 4">JCM 18142</strain>
    </source>
</reference>
<dbReference type="OrthoDB" id="5795499at2"/>
<evidence type="ECO:0000313" key="4">
    <source>
        <dbReference type="Proteomes" id="UP000287023"/>
    </source>
</evidence>
<evidence type="ECO:0000256" key="1">
    <source>
        <dbReference type="ARBA" id="ARBA00008791"/>
    </source>
</evidence>
<dbReference type="Gene3D" id="3.40.50.620">
    <property type="entry name" value="HUPs"/>
    <property type="match status" value="1"/>
</dbReference>
<dbReference type="PRINTS" id="PR01438">
    <property type="entry name" value="UNVRSLSTRESS"/>
</dbReference>
<proteinExistence type="inferred from homology"/>
<comment type="caution">
    <text evidence="3">The sequence shown here is derived from an EMBL/GenBank/DDBJ whole genome shotgun (WGS) entry which is preliminary data.</text>
</comment>
<comment type="similarity">
    <text evidence="1">Belongs to the universal stress protein A family.</text>
</comment>
<dbReference type="SUPFAM" id="SSF52402">
    <property type="entry name" value="Adenine nucleotide alpha hydrolases-like"/>
    <property type="match status" value="1"/>
</dbReference>